<keyword evidence="4" id="KW-1185">Reference proteome</keyword>
<sequence length="219" mass="24700">MMKNKLILPIVIAFMLLTVGASAQVLDFGQRSQIGISVGMMNYSGFMNKTAFTFKESHPSVEAFYRYDIAKNFNVRATFTYGSLSKDNGEELIDGANRSGQFKTNIFEVSVLPEYNFLDLTTHKVSPYIFAGGGFYTLTGYQRNGADYSKPNDNGFNFRGGIGVRYLVNPNIQVFAEGSRREFSRSIDFYESSNSPSRYYTIQLGAAFRLSNIKLEELW</sequence>
<keyword evidence="1" id="KW-0732">Signal</keyword>
<name>A0A1H3ZIB7_9BACT</name>
<dbReference type="SUPFAM" id="SSF56925">
    <property type="entry name" value="OMPA-like"/>
    <property type="match status" value="1"/>
</dbReference>
<dbReference type="EMBL" id="FNQY01000011">
    <property type="protein sequence ID" value="SEA23440.1"/>
    <property type="molecule type" value="Genomic_DNA"/>
</dbReference>
<organism evidence="3 4">
    <name type="scientific">Arachidicoccus rhizosphaerae</name>
    <dbReference type="NCBI Taxonomy" id="551991"/>
    <lineage>
        <taxon>Bacteria</taxon>
        <taxon>Pseudomonadati</taxon>
        <taxon>Bacteroidota</taxon>
        <taxon>Chitinophagia</taxon>
        <taxon>Chitinophagales</taxon>
        <taxon>Chitinophagaceae</taxon>
        <taxon>Arachidicoccus</taxon>
    </lineage>
</organism>
<dbReference type="STRING" id="551991.SAMN05192529_11145"/>
<protein>
    <submittedName>
        <fullName evidence="3">Outer membrane protein beta-barrel domain-containing protein</fullName>
    </submittedName>
</protein>
<evidence type="ECO:0000259" key="2">
    <source>
        <dbReference type="Pfam" id="PF19573"/>
    </source>
</evidence>
<evidence type="ECO:0000256" key="1">
    <source>
        <dbReference type="SAM" id="SignalP"/>
    </source>
</evidence>
<evidence type="ECO:0000313" key="4">
    <source>
        <dbReference type="Proteomes" id="UP000199041"/>
    </source>
</evidence>
<dbReference type="Gene3D" id="2.40.160.20">
    <property type="match status" value="1"/>
</dbReference>
<feature type="domain" description="DUF6089" evidence="2">
    <location>
        <begin position="28"/>
        <end position="205"/>
    </location>
</feature>
<proteinExistence type="predicted"/>
<dbReference type="Pfam" id="PF19573">
    <property type="entry name" value="DUF6089"/>
    <property type="match status" value="1"/>
</dbReference>
<dbReference type="InterPro" id="IPR045743">
    <property type="entry name" value="DUF6089"/>
</dbReference>
<dbReference type="RefSeq" id="WP_091397892.1">
    <property type="nucleotide sequence ID" value="NZ_FNQY01000011.1"/>
</dbReference>
<evidence type="ECO:0000313" key="3">
    <source>
        <dbReference type="EMBL" id="SEA23440.1"/>
    </source>
</evidence>
<accession>A0A1H3ZIB7</accession>
<feature type="chain" id="PRO_5011547338" evidence="1">
    <location>
        <begin position="24"/>
        <end position="219"/>
    </location>
</feature>
<reference evidence="3 4" key="1">
    <citation type="submission" date="2016-10" db="EMBL/GenBank/DDBJ databases">
        <authorList>
            <person name="de Groot N.N."/>
        </authorList>
    </citation>
    <scope>NUCLEOTIDE SEQUENCE [LARGE SCALE GENOMIC DNA]</scope>
    <source>
        <strain evidence="3 4">Vu-144</strain>
    </source>
</reference>
<feature type="signal peptide" evidence="1">
    <location>
        <begin position="1"/>
        <end position="23"/>
    </location>
</feature>
<gene>
    <name evidence="3" type="ORF">SAMN05192529_11145</name>
</gene>
<dbReference type="AlphaFoldDB" id="A0A1H3ZIB7"/>
<dbReference type="OrthoDB" id="654178at2"/>
<dbReference type="Proteomes" id="UP000199041">
    <property type="component" value="Unassembled WGS sequence"/>
</dbReference>
<dbReference type="InterPro" id="IPR011250">
    <property type="entry name" value="OMP/PagP_B-barrel"/>
</dbReference>